<dbReference type="Proteomes" id="UP000789570">
    <property type="component" value="Unassembled WGS sequence"/>
</dbReference>
<evidence type="ECO:0000313" key="2">
    <source>
        <dbReference type="Proteomes" id="UP000789570"/>
    </source>
</evidence>
<proteinExistence type="predicted"/>
<accession>A0A9N8V3I7</accession>
<sequence length="90" mass="10227">MIKQQTINEDKSKVEQIPLNSSFDNNSSLVSNVIEIQEMHVQKPKISRETLLPKIAKNGKPIFLSNILSLKENKEKQVKDEPANPESKDI</sequence>
<gene>
    <name evidence="1" type="ORF">FCALED_LOCUS48</name>
</gene>
<dbReference type="AlphaFoldDB" id="A0A9N8V3I7"/>
<protein>
    <submittedName>
        <fullName evidence="1">678_t:CDS:1</fullName>
    </submittedName>
</protein>
<keyword evidence="2" id="KW-1185">Reference proteome</keyword>
<dbReference type="OrthoDB" id="10320246at2759"/>
<organism evidence="1 2">
    <name type="scientific">Funneliformis caledonium</name>
    <dbReference type="NCBI Taxonomy" id="1117310"/>
    <lineage>
        <taxon>Eukaryota</taxon>
        <taxon>Fungi</taxon>
        <taxon>Fungi incertae sedis</taxon>
        <taxon>Mucoromycota</taxon>
        <taxon>Glomeromycotina</taxon>
        <taxon>Glomeromycetes</taxon>
        <taxon>Glomerales</taxon>
        <taxon>Glomeraceae</taxon>
        <taxon>Funneliformis</taxon>
    </lineage>
</organism>
<reference evidence="1" key="1">
    <citation type="submission" date="2021-06" db="EMBL/GenBank/DDBJ databases">
        <authorList>
            <person name="Kallberg Y."/>
            <person name="Tangrot J."/>
            <person name="Rosling A."/>
        </authorList>
    </citation>
    <scope>NUCLEOTIDE SEQUENCE</scope>
    <source>
        <strain evidence="1">UK204</strain>
    </source>
</reference>
<dbReference type="EMBL" id="CAJVPQ010000003">
    <property type="protein sequence ID" value="CAG8435883.1"/>
    <property type="molecule type" value="Genomic_DNA"/>
</dbReference>
<comment type="caution">
    <text evidence="1">The sequence shown here is derived from an EMBL/GenBank/DDBJ whole genome shotgun (WGS) entry which is preliminary data.</text>
</comment>
<evidence type="ECO:0000313" key="1">
    <source>
        <dbReference type="EMBL" id="CAG8435883.1"/>
    </source>
</evidence>
<name>A0A9N8V3I7_9GLOM</name>